<comment type="caution">
    <text evidence="8">The sequence shown here is derived from an EMBL/GenBank/DDBJ whole genome shotgun (WGS) entry which is preliminary data.</text>
</comment>
<dbReference type="PANTHER" id="PTHR40077">
    <property type="entry name" value="MEMBRANE PROTEIN-RELATED"/>
    <property type="match status" value="1"/>
</dbReference>
<evidence type="ECO:0000256" key="2">
    <source>
        <dbReference type="ARBA" id="ARBA00022475"/>
    </source>
</evidence>
<comment type="subcellular location">
    <subcellularLocation>
        <location evidence="1">Cell membrane</location>
        <topology evidence="1">Multi-pass membrane protein</topology>
    </subcellularLocation>
</comment>
<evidence type="ECO:0000313" key="8">
    <source>
        <dbReference type="EMBL" id="MBD8507522.1"/>
    </source>
</evidence>
<gene>
    <name evidence="8" type="ORF">HT102_13620</name>
</gene>
<sequence>MRASPYFQDLFSLATPAKRFRLIAVIEALTWAGLLVGMFLKHVTHTTELGVQVFGALHGGAFMLFIAITAATAWSLRWNWRVIALALLSSIPPLATVAFEVWAARRGHLAELSAAVQQDETVGARPQR</sequence>
<evidence type="ECO:0000256" key="4">
    <source>
        <dbReference type="ARBA" id="ARBA00022989"/>
    </source>
</evidence>
<reference evidence="8" key="1">
    <citation type="submission" date="2020-09" db="EMBL/GenBank/DDBJ databases">
        <title>Hoyosella lacisalsi sp. nov., a halotolerant actinobacterium isolated from soil of Lake Gudzhirganskoe.</title>
        <authorList>
            <person name="Yang Q."/>
            <person name="Guo P.Y."/>
            <person name="Liu S.W."/>
            <person name="Li F.N."/>
            <person name="Sun C.H."/>
        </authorList>
    </citation>
    <scope>NUCLEOTIDE SEQUENCE</scope>
    <source>
        <strain evidence="8">G463</strain>
    </source>
</reference>
<dbReference type="GO" id="GO:0005886">
    <property type="term" value="C:plasma membrane"/>
    <property type="evidence" value="ECO:0007669"/>
    <property type="project" value="UniProtKB-SubCell"/>
</dbReference>
<dbReference type="InterPro" id="IPR023845">
    <property type="entry name" value="DUF3817_TM"/>
</dbReference>
<keyword evidence="5 6" id="KW-0472">Membrane</keyword>
<feature type="transmembrane region" description="Helical" evidence="6">
    <location>
        <begin position="82"/>
        <end position="103"/>
    </location>
</feature>
<dbReference type="NCBIfam" id="TIGR03954">
    <property type="entry name" value="integ_memb_HG"/>
    <property type="match status" value="1"/>
</dbReference>
<evidence type="ECO:0000256" key="6">
    <source>
        <dbReference type="SAM" id="Phobius"/>
    </source>
</evidence>
<dbReference type="Proteomes" id="UP000642993">
    <property type="component" value="Unassembled WGS sequence"/>
</dbReference>
<dbReference type="PANTHER" id="PTHR40077:SF1">
    <property type="entry name" value="MEMBRANE PROTEIN"/>
    <property type="match status" value="1"/>
</dbReference>
<evidence type="ECO:0000256" key="5">
    <source>
        <dbReference type="ARBA" id="ARBA00023136"/>
    </source>
</evidence>
<keyword evidence="9" id="KW-1185">Reference proteome</keyword>
<feature type="transmembrane region" description="Helical" evidence="6">
    <location>
        <begin position="52"/>
        <end position="76"/>
    </location>
</feature>
<dbReference type="RefSeq" id="WP_192039992.1">
    <property type="nucleotide sequence ID" value="NZ_JACYWE010000009.1"/>
</dbReference>
<dbReference type="AlphaFoldDB" id="A0A927JF39"/>
<feature type="transmembrane region" description="Helical" evidence="6">
    <location>
        <begin position="20"/>
        <end position="40"/>
    </location>
</feature>
<evidence type="ECO:0000313" key="9">
    <source>
        <dbReference type="Proteomes" id="UP000642993"/>
    </source>
</evidence>
<dbReference type="EMBL" id="JACYWE010000009">
    <property type="protein sequence ID" value="MBD8507522.1"/>
    <property type="molecule type" value="Genomic_DNA"/>
</dbReference>
<proteinExistence type="predicted"/>
<name>A0A927JF39_9ACTN</name>
<protein>
    <submittedName>
        <fullName evidence="8">DUF3817 domain-containing protein</fullName>
    </submittedName>
</protein>
<feature type="domain" description="DUF3817" evidence="7">
    <location>
        <begin position="18"/>
        <end position="105"/>
    </location>
</feature>
<evidence type="ECO:0000256" key="1">
    <source>
        <dbReference type="ARBA" id="ARBA00004651"/>
    </source>
</evidence>
<keyword evidence="3 6" id="KW-0812">Transmembrane</keyword>
<evidence type="ECO:0000259" key="7">
    <source>
        <dbReference type="Pfam" id="PF12823"/>
    </source>
</evidence>
<organism evidence="8 9">
    <name type="scientific">Lolliginicoccus lacisalsi</name>
    <dbReference type="NCBI Taxonomy" id="2742202"/>
    <lineage>
        <taxon>Bacteria</taxon>
        <taxon>Bacillati</taxon>
        <taxon>Actinomycetota</taxon>
        <taxon>Actinomycetes</taxon>
        <taxon>Mycobacteriales</taxon>
        <taxon>Hoyosellaceae</taxon>
        <taxon>Lolliginicoccus</taxon>
    </lineage>
</organism>
<accession>A0A927JF39</accession>
<keyword evidence="4 6" id="KW-1133">Transmembrane helix</keyword>
<evidence type="ECO:0000256" key="3">
    <source>
        <dbReference type="ARBA" id="ARBA00022692"/>
    </source>
</evidence>
<keyword evidence="2" id="KW-1003">Cell membrane</keyword>
<dbReference type="Pfam" id="PF12823">
    <property type="entry name" value="DUF3817"/>
    <property type="match status" value="1"/>
</dbReference>